<dbReference type="InterPro" id="IPR000847">
    <property type="entry name" value="LysR_HTH_N"/>
</dbReference>
<feature type="domain" description="HTH lysR-type" evidence="5">
    <location>
        <begin position="4"/>
        <end position="61"/>
    </location>
</feature>
<dbReference type="InterPro" id="IPR036390">
    <property type="entry name" value="WH_DNA-bd_sf"/>
</dbReference>
<sequence length="312" mass="36260">MTQFDYNLLRVLEVLLEEQSVTGAAAKLHLSQSAVSKQLRRLREAFNDPLFERTAFGLRPTPRARQLAPELRGVIRQLEEFTRPKVFDPSQSQRIFKIHMVETAYSLTFPYFMPDLLVQAPKVSVITHTWSQTSEEQLLRCDIDMAISCREWDPRSALHLDNLPESLNYAELVKDYPVCLVRHGHPLLKEDWNLDTFLKYRHLQVLFGGIDKWLLDDVLQLDHQRHRDMAVSMTDFQSAMGLCERSDLILCAPARYVGVMNKDFKLHMLDVPVTFIPGCYALVWNRHFDNDPSHRWLRELIITSAQQGGKRT</sequence>
<accession>A0A0J1H141</accession>
<dbReference type="EMBL" id="LDOT01000013">
    <property type="protein sequence ID" value="KLV05560.1"/>
    <property type="molecule type" value="Genomic_DNA"/>
</dbReference>
<dbReference type="Gene3D" id="1.10.10.10">
    <property type="entry name" value="Winged helix-like DNA-binding domain superfamily/Winged helix DNA-binding domain"/>
    <property type="match status" value="1"/>
</dbReference>
<dbReference type="InterPro" id="IPR036388">
    <property type="entry name" value="WH-like_DNA-bd_sf"/>
</dbReference>
<dbReference type="PRINTS" id="PR00039">
    <property type="entry name" value="HTHLYSR"/>
</dbReference>
<dbReference type="Proteomes" id="UP000036097">
    <property type="component" value="Unassembled WGS sequence"/>
</dbReference>
<gene>
    <name evidence="6" type="ORF">ABT56_11385</name>
</gene>
<evidence type="ECO:0000256" key="2">
    <source>
        <dbReference type="ARBA" id="ARBA00023015"/>
    </source>
</evidence>
<evidence type="ECO:0000313" key="7">
    <source>
        <dbReference type="Proteomes" id="UP000036097"/>
    </source>
</evidence>
<evidence type="ECO:0000313" key="6">
    <source>
        <dbReference type="EMBL" id="KLV05560.1"/>
    </source>
</evidence>
<dbReference type="OrthoDB" id="8893795at2"/>
<evidence type="ECO:0000256" key="1">
    <source>
        <dbReference type="ARBA" id="ARBA00009437"/>
    </source>
</evidence>
<keyword evidence="2" id="KW-0805">Transcription regulation</keyword>
<keyword evidence="4" id="KW-0804">Transcription</keyword>
<dbReference type="Gene3D" id="3.40.190.10">
    <property type="entry name" value="Periplasmic binding protein-like II"/>
    <property type="match status" value="2"/>
</dbReference>
<dbReference type="PANTHER" id="PTHR30118">
    <property type="entry name" value="HTH-TYPE TRANSCRIPTIONAL REGULATOR LEUO-RELATED"/>
    <property type="match status" value="1"/>
</dbReference>
<dbReference type="Pfam" id="PF03466">
    <property type="entry name" value="LysR_substrate"/>
    <property type="match status" value="1"/>
</dbReference>
<dbReference type="InterPro" id="IPR050389">
    <property type="entry name" value="LysR-type_TF"/>
</dbReference>
<dbReference type="PANTHER" id="PTHR30118:SF7">
    <property type="entry name" value="TRANSCRIPTIONAL REGULATOR LYSR FAMILY"/>
    <property type="match status" value="1"/>
</dbReference>
<dbReference type="InterPro" id="IPR037402">
    <property type="entry name" value="YidZ_PBP2"/>
</dbReference>
<dbReference type="PROSITE" id="PS50931">
    <property type="entry name" value="HTH_LYSR"/>
    <property type="match status" value="1"/>
</dbReference>
<comment type="similarity">
    <text evidence="1">Belongs to the LysR transcriptional regulatory family.</text>
</comment>
<comment type="caution">
    <text evidence="6">The sequence shown here is derived from an EMBL/GenBank/DDBJ whole genome shotgun (WGS) entry which is preliminary data.</text>
</comment>
<dbReference type="SUPFAM" id="SSF46785">
    <property type="entry name" value="Winged helix' DNA-binding domain"/>
    <property type="match status" value="1"/>
</dbReference>
<keyword evidence="7" id="KW-1185">Reference proteome</keyword>
<keyword evidence="3" id="KW-0238">DNA-binding</keyword>
<protein>
    <submittedName>
        <fullName evidence="6">Transcriptional regulator</fullName>
    </submittedName>
</protein>
<evidence type="ECO:0000259" key="5">
    <source>
        <dbReference type="PROSITE" id="PS50931"/>
    </source>
</evidence>
<proteinExistence type="inferred from homology"/>
<dbReference type="RefSeq" id="WP_047878988.1">
    <property type="nucleotide sequence ID" value="NZ_LDOT01000013.1"/>
</dbReference>
<evidence type="ECO:0000256" key="3">
    <source>
        <dbReference type="ARBA" id="ARBA00023125"/>
    </source>
</evidence>
<evidence type="ECO:0000256" key="4">
    <source>
        <dbReference type="ARBA" id="ARBA00023163"/>
    </source>
</evidence>
<dbReference type="AlphaFoldDB" id="A0A0J1H141"/>
<reference evidence="6 7" key="1">
    <citation type="submission" date="2015-05" db="EMBL/GenBank/DDBJ databases">
        <title>Photobacterium galathea sp. nov.</title>
        <authorList>
            <person name="Machado H."/>
            <person name="Gram L."/>
        </authorList>
    </citation>
    <scope>NUCLEOTIDE SEQUENCE [LARGE SCALE GENOMIC DNA]</scope>
    <source>
        <strain evidence="6 7">CGMCC 1.12159</strain>
    </source>
</reference>
<dbReference type="GO" id="GO:0003700">
    <property type="term" value="F:DNA-binding transcription factor activity"/>
    <property type="evidence" value="ECO:0007669"/>
    <property type="project" value="InterPro"/>
</dbReference>
<dbReference type="PATRIC" id="fig|1195763.3.peg.2395"/>
<name>A0A0J1H141_9GAMM</name>
<organism evidence="6 7">
    <name type="scientific">Photobacterium aquae</name>
    <dbReference type="NCBI Taxonomy" id="1195763"/>
    <lineage>
        <taxon>Bacteria</taxon>
        <taxon>Pseudomonadati</taxon>
        <taxon>Pseudomonadota</taxon>
        <taxon>Gammaproteobacteria</taxon>
        <taxon>Vibrionales</taxon>
        <taxon>Vibrionaceae</taxon>
        <taxon>Photobacterium</taxon>
    </lineage>
</organism>
<dbReference type="InterPro" id="IPR005119">
    <property type="entry name" value="LysR_subst-bd"/>
</dbReference>
<dbReference type="CDD" id="cd08417">
    <property type="entry name" value="PBP2_Nitroaromatics_like"/>
    <property type="match status" value="1"/>
</dbReference>
<dbReference type="Pfam" id="PF00126">
    <property type="entry name" value="HTH_1"/>
    <property type="match status" value="1"/>
</dbReference>
<dbReference type="SUPFAM" id="SSF53850">
    <property type="entry name" value="Periplasmic binding protein-like II"/>
    <property type="match status" value="1"/>
</dbReference>
<dbReference type="GO" id="GO:0003677">
    <property type="term" value="F:DNA binding"/>
    <property type="evidence" value="ECO:0007669"/>
    <property type="project" value="UniProtKB-KW"/>
</dbReference>